<dbReference type="EMBL" id="JBGBPQ010000018">
    <property type="protein sequence ID" value="KAL1507340.1"/>
    <property type="molecule type" value="Genomic_DNA"/>
</dbReference>
<feature type="compositionally biased region" description="Basic and acidic residues" evidence="1">
    <location>
        <begin position="27"/>
        <end position="36"/>
    </location>
</feature>
<dbReference type="AlphaFoldDB" id="A0AB34ITZ2"/>
<sequence>MQCPPTSGTRPSTRSSAPSSNTSVAVLDERSGRPDRPPGPLSPRRVYSFWQWRDHRHLRVVPRYVTLYPAACARDFTNAGAGMALGL</sequence>
<evidence type="ECO:0000313" key="2">
    <source>
        <dbReference type="EMBL" id="KAL1507340.1"/>
    </source>
</evidence>
<evidence type="ECO:0000256" key="1">
    <source>
        <dbReference type="SAM" id="MobiDB-lite"/>
    </source>
</evidence>
<feature type="compositionally biased region" description="Low complexity" evidence="1">
    <location>
        <begin position="1"/>
        <end position="23"/>
    </location>
</feature>
<gene>
    <name evidence="2" type="ORF">AB1Y20_008186</name>
</gene>
<accession>A0AB34ITZ2</accession>
<name>A0AB34ITZ2_PRYPA</name>
<feature type="region of interest" description="Disordered" evidence="1">
    <location>
        <begin position="1"/>
        <end position="43"/>
    </location>
</feature>
<keyword evidence="3" id="KW-1185">Reference proteome</keyword>
<evidence type="ECO:0000313" key="3">
    <source>
        <dbReference type="Proteomes" id="UP001515480"/>
    </source>
</evidence>
<proteinExistence type="predicted"/>
<comment type="caution">
    <text evidence="2">The sequence shown here is derived from an EMBL/GenBank/DDBJ whole genome shotgun (WGS) entry which is preliminary data.</text>
</comment>
<organism evidence="2 3">
    <name type="scientific">Prymnesium parvum</name>
    <name type="common">Toxic golden alga</name>
    <dbReference type="NCBI Taxonomy" id="97485"/>
    <lineage>
        <taxon>Eukaryota</taxon>
        <taxon>Haptista</taxon>
        <taxon>Haptophyta</taxon>
        <taxon>Prymnesiophyceae</taxon>
        <taxon>Prymnesiales</taxon>
        <taxon>Prymnesiaceae</taxon>
        <taxon>Prymnesium</taxon>
    </lineage>
</organism>
<reference evidence="2 3" key="1">
    <citation type="journal article" date="2024" name="Science">
        <title>Giant polyketide synthase enzymes in the biosynthesis of giant marine polyether toxins.</title>
        <authorList>
            <person name="Fallon T.R."/>
            <person name="Shende V.V."/>
            <person name="Wierzbicki I.H."/>
            <person name="Pendleton A.L."/>
            <person name="Watervoot N.F."/>
            <person name="Auber R.P."/>
            <person name="Gonzalez D.J."/>
            <person name="Wisecaver J.H."/>
            <person name="Moore B.S."/>
        </authorList>
    </citation>
    <scope>NUCLEOTIDE SEQUENCE [LARGE SCALE GENOMIC DNA]</scope>
    <source>
        <strain evidence="2 3">12B1</strain>
    </source>
</reference>
<dbReference type="Proteomes" id="UP001515480">
    <property type="component" value="Unassembled WGS sequence"/>
</dbReference>
<protein>
    <submittedName>
        <fullName evidence="2">Uncharacterized protein</fullName>
    </submittedName>
</protein>